<organism evidence="2 3">
    <name type="scientific">Laodelphax striatellus</name>
    <name type="common">Small brown planthopper</name>
    <name type="synonym">Delphax striatella</name>
    <dbReference type="NCBI Taxonomy" id="195883"/>
    <lineage>
        <taxon>Eukaryota</taxon>
        <taxon>Metazoa</taxon>
        <taxon>Ecdysozoa</taxon>
        <taxon>Arthropoda</taxon>
        <taxon>Hexapoda</taxon>
        <taxon>Insecta</taxon>
        <taxon>Pterygota</taxon>
        <taxon>Neoptera</taxon>
        <taxon>Paraneoptera</taxon>
        <taxon>Hemiptera</taxon>
        <taxon>Auchenorrhyncha</taxon>
        <taxon>Fulgoroidea</taxon>
        <taxon>Delphacidae</taxon>
        <taxon>Criomorphinae</taxon>
        <taxon>Laodelphax</taxon>
    </lineage>
</organism>
<dbReference type="AlphaFoldDB" id="A0A482XW65"/>
<dbReference type="InParanoid" id="A0A482XW65"/>
<protein>
    <submittedName>
        <fullName evidence="2">Uncharacterized protein</fullName>
    </submittedName>
</protein>
<gene>
    <name evidence="2" type="ORF">LSTR_LSTR006722</name>
</gene>
<evidence type="ECO:0000313" key="3">
    <source>
        <dbReference type="Proteomes" id="UP000291343"/>
    </source>
</evidence>
<dbReference type="EMBL" id="QKKF02000071">
    <property type="protein sequence ID" value="RZF49308.1"/>
    <property type="molecule type" value="Genomic_DNA"/>
</dbReference>
<feature type="region of interest" description="Disordered" evidence="1">
    <location>
        <begin position="67"/>
        <end position="87"/>
    </location>
</feature>
<name>A0A482XW65_LAOST</name>
<dbReference type="Proteomes" id="UP000291343">
    <property type="component" value="Unassembled WGS sequence"/>
</dbReference>
<accession>A0A482XW65</accession>
<keyword evidence="3" id="KW-1185">Reference proteome</keyword>
<sequence length="117" mass="13335">MEKTAVRLNDDISRREWRDMRLNGKDVEKQRFHDNSHPCLMSAMKYSLKNSLHRLVGKAGWKSSRALTPRHNRASSEQHTHAQGSREFVTCRQQHLPPPLLLTPQGALKSLLAGATL</sequence>
<comment type="caution">
    <text evidence="2">The sequence shown here is derived from an EMBL/GenBank/DDBJ whole genome shotgun (WGS) entry which is preliminary data.</text>
</comment>
<reference evidence="2 3" key="1">
    <citation type="journal article" date="2017" name="Gigascience">
        <title>Genome sequence of the small brown planthopper, Laodelphax striatellus.</title>
        <authorList>
            <person name="Zhu J."/>
            <person name="Jiang F."/>
            <person name="Wang X."/>
            <person name="Yang P."/>
            <person name="Bao Y."/>
            <person name="Zhao W."/>
            <person name="Wang W."/>
            <person name="Lu H."/>
            <person name="Wang Q."/>
            <person name="Cui N."/>
            <person name="Li J."/>
            <person name="Chen X."/>
            <person name="Luo L."/>
            <person name="Yu J."/>
            <person name="Kang L."/>
            <person name="Cui F."/>
        </authorList>
    </citation>
    <scope>NUCLEOTIDE SEQUENCE [LARGE SCALE GENOMIC DNA]</scope>
    <source>
        <strain evidence="2">Lst14</strain>
    </source>
</reference>
<evidence type="ECO:0000256" key="1">
    <source>
        <dbReference type="SAM" id="MobiDB-lite"/>
    </source>
</evidence>
<evidence type="ECO:0000313" key="2">
    <source>
        <dbReference type="EMBL" id="RZF49308.1"/>
    </source>
</evidence>
<proteinExistence type="predicted"/>